<sequence>MSAACSEIIWLRGLLTELGFSQAQPTPLHADNTSAIQIAANPVYHERTKHIEVDWLRVVRDFEGGLIVSALEGEFLAGANLVKDVPVLLLQPSDLLHELILVEIELELRLDLVVEQSGVVVLCSRRPLSVNTHKIPGTGGVKKPKKARVKQSNVFSSNSWLTLKFEAMVIDSILTSPRLNSPSFRRQFKKDELGSWSTLFHRHRFLLSTLVLLTLLCTIYLYFAVTLGASGTCSGLTGAQKASCHMELVKDSVAKGKLKIL</sequence>
<dbReference type="CDD" id="cd09272">
    <property type="entry name" value="RNase_HI_RT_Ty1"/>
    <property type="match status" value="1"/>
</dbReference>
<evidence type="ECO:0000313" key="4">
    <source>
        <dbReference type="Proteomes" id="UP000289340"/>
    </source>
</evidence>
<evidence type="ECO:0000313" key="3">
    <source>
        <dbReference type="EMBL" id="RZC30121.1"/>
    </source>
</evidence>
<protein>
    <recommendedName>
        <fullName evidence="5">Copia protein</fullName>
    </recommendedName>
</protein>
<accession>A0A445M3R2</accession>
<dbReference type="EMBL" id="QZWG01000001">
    <property type="protein sequence ID" value="RZC30121.1"/>
    <property type="molecule type" value="Genomic_DNA"/>
</dbReference>
<feature type="chain" id="PRO_5019196934" description="Copia protein" evidence="2">
    <location>
        <begin position="24"/>
        <end position="261"/>
    </location>
</feature>
<organism evidence="3 4">
    <name type="scientific">Glycine soja</name>
    <name type="common">Wild soybean</name>
    <dbReference type="NCBI Taxonomy" id="3848"/>
    <lineage>
        <taxon>Eukaryota</taxon>
        <taxon>Viridiplantae</taxon>
        <taxon>Streptophyta</taxon>
        <taxon>Embryophyta</taxon>
        <taxon>Tracheophyta</taxon>
        <taxon>Spermatophyta</taxon>
        <taxon>Magnoliopsida</taxon>
        <taxon>eudicotyledons</taxon>
        <taxon>Gunneridae</taxon>
        <taxon>Pentapetalae</taxon>
        <taxon>rosids</taxon>
        <taxon>fabids</taxon>
        <taxon>Fabales</taxon>
        <taxon>Fabaceae</taxon>
        <taxon>Papilionoideae</taxon>
        <taxon>50 kb inversion clade</taxon>
        <taxon>NPAAA clade</taxon>
        <taxon>indigoferoid/millettioid clade</taxon>
        <taxon>Phaseoleae</taxon>
        <taxon>Glycine</taxon>
        <taxon>Glycine subgen. Soja</taxon>
    </lineage>
</organism>
<dbReference type="Proteomes" id="UP000289340">
    <property type="component" value="Chromosome 1"/>
</dbReference>
<name>A0A445M3R2_GLYSO</name>
<keyword evidence="4" id="KW-1185">Reference proteome</keyword>
<keyword evidence="1" id="KW-1133">Transmembrane helix</keyword>
<keyword evidence="1" id="KW-0472">Membrane</keyword>
<evidence type="ECO:0008006" key="5">
    <source>
        <dbReference type="Google" id="ProtNLM"/>
    </source>
</evidence>
<keyword evidence="1" id="KW-0812">Transmembrane</keyword>
<evidence type="ECO:0000256" key="2">
    <source>
        <dbReference type="SAM" id="SignalP"/>
    </source>
</evidence>
<evidence type="ECO:0000256" key="1">
    <source>
        <dbReference type="SAM" id="Phobius"/>
    </source>
</evidence>
<feature type="signal peptide" evidence="2">
    <location>
        <begin position="1"/>
        <end position="23"/>
    </location>
</feature>
<reference evidence="3 4" key="1">
    <citation type="submission" date="2018-09" db="EMBL/GenBank/DDBJ databases">
        <title>A high-quality reference genome of wild soybean provides a powerful tool to mine soybean genomes.</title>
        <authorList>
            <person name="Xie M."/>
            <person name="Chung C.Y.L."/>
            <person name="Li M.-W."/>
            <person name="Wong F.-L."/>
            <person name="Chan T.-F."/>
            <person name="Lam H.-M."/>
        </authorList>
    </citation>
    <scope>NUCLEOTIDE SEQUENCE [LARGE SCALE GENOMIC DNA]</scope>
    <source>
        <strain evidence="4">cv. W05</strain>
        <tissue evidence="3">Hypocotyl of etiolated seedlings</tissue>
    </source>
</reference>
<dbReference type="PANTHER" id="PTHR34774">
    <property type="entry name" value="EPHRIN-A3 PROTEIN"/>
    <property type="match status" value="1"/>
</dbReference>
<gene>
    <name evidence="3" type="ORF">D0Y65_001642</name>
</gene>
<dbReference type="PANTHER" id="PTHR34774:SF1">
    <property type="entry name" value="EPHRIN-A3 PROTEIN"/>
    <property type="match status" value="1"/>
</dbReference>
<dbReference type="AlphaFoldDB" id="A0A445M3R2"/>
<proteinExistence type="predicted"/>
<keyword evidence="2" id="KW-0732">Signal</keyword>
<feature type="transmembrane region" description="Helical" evidence="1">
    <location>
        <begin position="205"/>
        <end position="225"/>
    </location>
</feature>
<comment type="caution">
    <text evidence="3">The sequence shown here is derived from an EMBL/GenBank/DDBJ whole genome shotgun (WGS) entry which is preliminary data.</text>
</comment>